<evidence type="ECO:0000313" key="3">
    <source>
        <dbReference type="Proteomes" id="UP000275267"/>
    </source>
</evidence>
<feature type="region of interest" description="Disordered" evidence="1">
    <location>
        <begin position="188"/>
        <end position="210"/>
    </location>
</feature>
<gene>
    <name evidence="2" type="ORF">C2845_PM06G30230</name>
</gene>
<name>A0A3L6RCU1_PANMI</name>
<comment type="caution">
    <text evidence="2">The sequence shown here is derived from an EMBL/GenBank/DDBJ whole genome shotgun (WGS) entry which is preliminary data.</text>
</comment>
<dbReference type="Proteomes" id="UP000275267">
    <property type="component" value="Unassembled WGS sequence"/>
</dbReference>
<reference evidence="3" key="1">
    <citation type="journal article" date="2019" name="Nat. Commun.">
        <title>The genome of broomcorn millet.</title>
        <authorList>
            <person name="Zou C."/>
            <person name="Miki D."/>
            <person name="Li D."/>
            <person name="Tang Q."/>
            <person name="Xiao L."/>
            <person name="Rajput S."/>
            <person name="Deng P."/>
            <person name="Jia W."/>
            <person name="Huang R."/>
            <person name="Zhang M."/>
            <person name="Sun Y."/>
            <person name="Hu J."/>
            <person name="Fu X."/>
            <person name="Schnable P.S."/>
            <person name="Li F."/>
            <person name="Zhang H."/>
            <person name="Feng B."/>
            <person name="Zhu X."/>
            <person name="Liu R."/>
            <person name="Schnable J.C."/>
            <person name="Zhu J.-K."/>
            <person name="Zhang H."/>
        </authorList>
    </citation>
    <scope>NUCLEOTIDE SEQUENCE [LARGE SCALE GENOMIC DNA]</scope>
</reference>
<protein>
    <submittedName>
        <fullName evidence="2">Uncharacterized protein</fullName>
    </submittedName>
</protein>
<proteinExistence type="predicted"/>
<feature type="compositionally biased region" description="Low complexity" evidence="1">
    <location>
        <begin position="95"/>
        <end position="104"/>
    </location>
</feature>
<evidence type="ECO:0000313" key="2">
    <source>
        <dbReference type="EMBL" id="RLN00286.1"/>
    </source>
</evidence>
<organism evidence="2 3">
    <name type="scientific">Panicum miliaceum</name>
    <name type="common">Proso millet</name>
    <name type="synonym">Broomcorn millet</name>
    <dbReference type="NCBI Taxonomy" id="4540"/>
    <lineage>
        <taxon>Eukaryota</taxon>
        <taxon>Viridiplantae</taxon>
        <taxon>Streptophyta</taxon>
        <taxon>Embryophyta</taxon>
        <taxon>Tracheophyta</taxon>
        <taxon>Spermatophyta</taxon>
        <taxon>Magnoliopsida</taxon>
        <taxon>Liliopsida</taxon>
        <taxon>Poales</taxon>
        <taxon>Poaceae</taxon>
        <taxon>PACMAD clade</taxon>
        <taxon>Panicoideae</taxon>
        <taxon>Panicodae</taxon>
        <taxon>Paniceae</taxon>
        <taxon>Panicinae</taxon>
        <taxon>Panicum</taxon>
        <taxon>Panicum sect. Panicum</taxon>
    </lineage>
</organism>
<evidence type="ECO:0000256" key="1">
    <source>
        <dbReference type="SAM" id="MobiDB-lite"/>
    </source>
</evidence>
<feature type="region of interest" description="Disordered" evidence="1">
    <location>
        <begin position="59"/>
        <end position="111"/>
    </location>
</feature>
<accession>A0A3L6RCU1</accession>
<dbReference type="EMBL" id="PQIB02000009">
    <property type="protein sequence ID" value="RLN00286.1"/>
    <property type="molecule type" value="Genomic_DNA"/>
</dbReference>
<keyword evidence="3" id="KW-1185">Reference proteome</keyword>
<feature type="compositionally biased region" description="Low complexity" evidence="1">
    <location>
        <begin position="65"/>
        <end position="77"/>
    </location>
</feature>
<sequence length="210" mass="23404">MPRWPTGRSLARSAGPKPVELVFIDTCTPSLVHVGTARGTHAIASRYADVAKPIGIEKPPEWSFGTASHHATSSSSGRLERSPWRRRRKRRRPPAARTRVVPTVSRRQGLRRRAASAWRAEATVPAGARRSGRPSRRRRWRLVRALQSRCRCRTSECRSLATSTTSSWSGSERVWCRSHGASFAPIPITDPTFPQSPRCSSMSRSLSEVV</sequence>
<feature type="compositionally biased region" description="Low complexity" evidence="1">
    <location>
        <begin position="196"/>
        <end position="210"/>
    </location>
</feature>
<feature type="compositionally biased region" description="Basic residues" evidence="1">
    <location>
        <begin position="84"/>
        <end position="94"/>
    </location>
</feature>
<dbReference type="AlphaFoldDB" id="A0A3L6RCU1"/>